<comment type="caution">
    <text evidence="1">The sequence shown here is derived from an EMBL/GenBank/DDBJ whole genome shotgun (WGS) entry which is preliminary data.</text>
</comment>
<dbReference type="EMBL" id="JAGIYQ010000007">
    <property type="protein sequence ID" value="MBP0725856.1"/>
    <property type="molecule type" value="Genomic_DNA"/>
</dbReference>
<name>A0A940NNG8_9BACI</name>
<evidence type="ECO:0000313" key="1">
    <source>
        <dbReference type="EMBL" id="MBP0725856.1"/>
    </source>
</evidence>
<gene>
    <name evidence="1" type="ORF">J5Y03_11810</name>
</gene>
<accession>A0A940NNG8</accession>
<dbReference type="RefSeq" id="WP_209405853.1">
    <property type="nucleotide sequence ID" value="NZ_JAGIYQ010000007.1"/>
</dbReference>
<dbReference type="AlphaFoldDB" id="A0A940NNG8"/>
<evidence type="ECO:0000313" key="2">
    <source>
        <dbReference type="Proteomes" id="UP000682134"/>
    </source>
</evidence>
<keyword evidence="2" id="KW-1185">Reference proteome</keyword>
<organism evidence="1 2">
    <name type="scientific">Gottfriedia endophytica</name>
    <dbReference type="NCBI Taxonomy" id="2820819"/>
    <lineage>
        <taxon>Bacteria</taxon>
        <taxon>Bacillati</taxon>
        <taxon>Bacillota</taxon>
        <taxon>Bacilli</taxon>
        <taxon>Bacillales</taxon>
        <taxon>Bacillaceae</taxon>
        <taxon>Gottfriedia</taxon>
    </lineage>
</organism>
<sequence length="99" mass="11601">MINEIFGRIEVLKVTELENENMTIYFIQKDEVEVAANDVGRKNPWNEEWIIFGFDEETDDPIFLDKLTGNICTAYEFEGKWEKVDLYESIGDLFSAYGF</sequence>
<proteinExistence type="predicted"/>
<protein>
    <submittedName>
        <fullName evidence="1">Uncharacterized protein</fullName>
    </submittedName>
</protein>
<dbReference type="Proteomes" id="UP000682134">
    <property type="component" value="Unassembled WGS sequence"/>
</dbReference>
<reference evidence="1" key="1">
    <citation type="submission" date="2021-04" db="EMBL/GenBank/DDBJ databases">
        <title>Genome seq and assembly of Bacillus sp.</title>
        <authorList>
            <person name="Chhetri G."/>
        </authorList>
    </citation>
    <scope>NUCLEOTIDE SEQUENCE</scope>
    <source>
        <strain evidence="1">RG28</strain>
    </source>
</reference>